<dbReference type="AlphaFoldDB" id="A0AAV7TGH9"/>
<accession>A0AAV7TGH9</accession>
<proteinExistence type="predicted"/>
<feature type="region of interest" description="Disordered" evidence="1">
    <location>
        <begin position="202"/>
        <end position="290"/>
    </location>
</feature>
<feature type="region of interest" description="Disordered" evidence="1">
    <location>
        <begin position="123"/>
        <end position="153"/>
    </location>
</feature>
<evidence type="ECO:0000256" key="1">
    <source>
        <dbReference type="SAM" id="MobiDB-lite"/>
    </source>
</evidence>
<evidence type="ECO:0000313" key="3">
    <source>
        <dbReference type="Proteomes" id="UP001066276"/>
    </source>
</evidence>
<dbReference type="EMBL" id="JANPWB010000006">
    <property type="protein sequence ID" value="KAJ1174917.1"/>
    <property type="molecule type" value="Genomic_DNA"/>
</dbReference>
<organism evidence="2 3">
    <name type="scientific">Pleurodeles waltl</name>
    <name type="common">Iberian ribbed newt</name>
    <dbReference type="NCBI Taxonomy" id="8319"/>
    <lineage>
        <taxon>Eukaryota</taxon>
        <taxon>Metazoa</taxon>
        <taxon>Chordata</taxon>
        <taxon>Craniata</taxon>
        <taxon>Vertebrata</taxon>
        <taxon>Euteleostomi</taxon>
        <taxon>Amphibia</taxon>
        <taxon>Batrachia</taxon>
        <taxon>Caudata</taxon>
        <taxon>Salamandroidea</taxon>
        <taxon>Salamandridae</taxon>
        <taxon>Pleurodelinae</taxon>
        <taxon>Pleurodeles</taxon>
    </lineage>
</organism>
<keyword evidence="3" id="KW-1185">Reference proteome</keyword>
<evidence type="ECO:0000313" key="2">
    <source>
        <dbReference type="EMBL" id="KAJ1174917.1"/>
    </source>
</evidence>
<sequence>MERDDKVREVLALLWQAGRMDLVKEEALAPSRLALSARLVLPRRSRLALRRVRRVEFRVGVPSEFEKKENWVGAQRFEDSRVAAAGWVEGEGPQVESAGFGAQRDPRVPVSRKWPTMLIWSSSEEEGVPGDGEGEWSDGEGPSAGGTRKAPRRVYGSLQLGTLLGEDEGSEEGEVLGKEGGIVVQGKKGVFLYPGTPDLVWQGPLDFDEEDPGQQEAARTPWEEGKAGPRAASRMASSGWRGRRREAADASSGRCGGVGYAPPDATAWEEQRPGPSKRRSKNTGEYTDCV</sequence>
<protein>
    <submittedName>
        <fullName evidence="2">Uncharacterized protein</fullName>
    </submittedName>
</protein>
<comment type="caution">
    <text evidence="2">The sequence shown here is derived from an EMBL/GenBank/DDBJ whole genome shotgun (WGS) entry which is preliminary data.</text>
</comment>
<name>A0AAV7TGH9_PLEWA</name>
<gene>
    <name evidence="2" type="ORF">NDU88_000208</name>
</gene>
<dbReference type="Proteomes" id="UP001066276">
    <property type="component" value="Chromosome 3_2"/>
</dbReference>
<feature type="compositionally biased region" description="Acidic residues" evidence="1">
    <location>
        <begin position="123"/>
        <end position="138"/>
    </location>
</feature>
<reference evidence="2" key="1">
    <citation type="journal article" date="2022" name="bioRxiv">
        <title>Sequencing and chromosome-scale assembly of the giantPleurodeles waltlgenome.</title>
        <authorList>
            <person name="Brown T."/>
            <person name="Elewa A."/>
            <person name="Iarovenko S."/>
            <person name="Subramanian E."/>
            <person name="Araus A.J."/>
            <person name="Petzold A."/>
            <person name="Susuki M."/>
            <person name="Suzuki K.-i.T."/>
            <person name="Hayashi T."/>
            <person name="Toyoda A."/>
            <person name="Oliveira C."/>
            <person name="Osipova E."/>
            <person name="Leigh N.D."/>
            <person name="Simon A."/>
            <person name="Yun M.H."/>
        </authorList>
    </citation>
    <scope>NUCLEOTIDE SEQUENCE</scope>
    <source>
        <strain evidence="2">20211129_DDA</strain>
        <tissue evidence="2">Liver</tissue>
    </source>
</reference>